<accession>A0A0N4YDM6</accession>
<reference evidence="2 3" key="2">
    <citation type="submission" date="2018-11" db="EMBL/GenBank/DDBJ databases">
        <authorList>
            <consortium name="Pathogen Informatics"/>
        </authorList>
    </citation>
    <scope>NUCLEOTIDE SEQUENCE [LARGE SCALE GENOMIC DNA]</scope>
</reference>
<keyword evidence="3" id="KW-1185">Reference proteome</keyword>
<feature type="signal peptide" evidence="1">
    <location>
        <begin position="1"/>
        <end position="19"/>
    </location>
</feature>
<reference evidence="4" key="1">
    <citation type="submission" date="2017-02" db="UniProtKB">
        <authorList>
            <consortium name="WormBaseParasite"/>
        </authorList>
    </citation>
    <scope>IDENTIFICATION</scope>
</reference>
<evidence type="ECO:0000256" key="1">
    <source>
        <dbReference type="SAM" id="SignalP"/>
    </source>
</evidence>
<gene>
    <name evidence="2" type="ORF">NBR_LOCUS14731</name>
</gene>
<dbReference type="WBParaSite" id="NBR_0001473001-mRNA-1">
    <property type="protein sequence ID" value="NBR_0001473001-mRNA-1"/>
    <property type="gene ID" value="NBR_0001473001"/>
</dbReference>
<evidence type="ECO:0000313" key="2">
    <source>
        <dbReference type="EMBL" id="VDL78320.1"/>
    </source>
</evidence>
<keyword evidence="1" id="KW-0732">Signal</keyword>
<organism evidence="4">
    <name type="scientific">Nippostrongylus brasiliensis</name>
    <name type="common">Rat hookworm</name>
    <dbReference type="NCBI Taxonomy" id="27835"/>
    <lineage>
        <taxon>Eukaryota</taxon>
        <taxon>Metazoa</taxon>
        <taxon>Ecdysozoa</taxon>
        <taxon>Nematoda</taxon>
        <taxon>Chromadorea</taxon>
        <taxon>Rhabditida</taxon>
        <taxon>Rhabditina</taxon>
        <taxon>Rhabditomorpha</taxon>
        <taxon>Strongyloidea</taxon>
        <taxon>Heligmosomidae</taxon>
        <taxon>Nippostrongylus</taxon>
    </lineage>
</organism>
<dbReference type="EMBL" id="UYSL01021468">
    <property type="protein sequence ID" value="VDL78320.1"/>
    <property type="molecule type" value="Genomic_DNA"/>
</dbReference>
<proteinExistence type="predicted"/>
<protein>
    <submittedName>
        <fullName evidence="4">Hepar_II_III_N domain-containing protein</fullName>
    </submittedName>
</protein>
<evidence type="ECO:0000313" key="3">
    <source>
        <dbReference type="Proteomes" id="UP000271162"/>
    </source>
</evidence>
<dbReference type="AlphaFoldDB" id="A0A0N4YDM6"/>
<dbReference type="Proteomes" id="UP000271162">
    <property type="component" value="Unassembled WGS sequence"/>
</dbReference>
<feature type="chain" id="PRO_5043125552" evidence="1">
    <location>
        <begin position="20"/>
        <end position="321"/>
    </location>
</feature>
<evidence type="ECO:0000313" key="4">
    <source>
        <dbReference type="WBParaSite" id="NBR_0001473001-mRNA-1"/>
    </source>
</evidence>
<name>A0A0N4YDM6_NIPBR</name>
<sequence length="321" mass="36985">MIVFSILLAALLQFSQTIADDRESSAKLKRSMLEQDPCLDAEQVQDLESVEFLPRFSDLGRPWLRRDVTPKVYTSGGLQYQWTWAKSLPVKGLRNGTTLYSKCLRKFGDDACGLYPINDAKQRQYRLEIGDAKFNRSIHTLRADPLMLYDWGTTLNASAVHWSYTYLVDMTGRGYTDTCERRLIAAVDDTKWKDWSEDDPLKLYRFYWLRALGFGVANHDLQKFIAQTFYCETVLKGVISWAGSDVSTACHLVFPDNPERRRIAHAKEIMQEEMGNHWANFMAEMVDDIEAVYLTERQFVEVRNRIKGRRSAGELTGNAFS</sequence>